<feature type="compositionally biased region" description="Polar residues" evidence="1">
    <location>
        <begin position="1"/>
        <end position="15"/>
    </location>
</feature>
<feature type="compositionally biased region" description="Polar residues" evidence="1">
    <location>
        <begin position="80"/>
        <end position="105"/>
    </location>
</feature>
<feature type="compositionally biased region" description="Polar residues" evidence="1">
    <location>
        <begin position="705"/>
        <end position="714"/>
    </location>
</feature>
<feature type="compositionally biased region" description="Polar residues" evidence="1">
    <location>
        <begin position="676"/>
        <end position="691"/>
    </location>
</feature>
<dbReference type="OrthoDB" id="2316594at2759"/>
<feature type="compositionally biased region" description="Acidic residues" evidence="1">
    <location>
        <begin position="18"/>
        <end position="30"/>
    </location>
</feature>
<sequence>MADNSNNPVPENFSESAAFEDESMGSMDEEPVIRPDSFSSTVGPQFSAFNYMFGQRESFNFASEGSSTISFGSPSFPPQRLTTGSCSLSAQSNASDPVTLQSRPFTDSAAGKDSNITGWGKSTLEPSNPGQNRVDLEQGATQGYLQLLRAGSKDSNGNGANEAKLGEIKTTPLFSQQVRLALRAGIMQDLGQDDDPFPQFGLLGLREETYNSIHAGVPKTLPVGHNMVFANMNAPWSTFICGLQGAGKSHSLSCLLENALLNNSSAGVNPKPLAGLVFHFDKFTSSNSTQLCEAAYLCSSGVPVRVLVSPSNYHAMNILYRNLPGLPMGCPKPEVIPLRFREQQLNVTRMMTLMAVNEGGQSPLYLEVLYKILRDMSRENKGSGGLDYIDFKSRLGKQGFSTGQNRPLRLRLALLEEFLVDRQQSTQSGNILDSVFRSAEGSLTIVDLSCPFVNENDACALFNICLSIFMENRGDCGRILAMDEAHKFLTKSGEAEKLTEELISLIRQQRHLATRVVIATQEPTLSPSLLDLCNLSIVHRFNSPAWFQILEEHLAGARLSSDSKKIELFEAIVGLRTGEALIFCPSALLDVDGNDNEVDSLKDGFIKATIRSRVTVDGGRSIMSSDRTKVIAAEEPVIEELLRPFTAPRKSIFQSAQRSAQGQGAASLQTRTAMFTSPAASTTTDIQNRPITRSKARARAPESGATPTAASPTLGSVDQSRIAAFLETEVTRSLLQNPRCLNYQSVRQAAANTAGLPFAHFSGNQSKNIIRQQMKKHVKAYGIPKPTTK</sequence>
<dbReference type="GeneID" id="19160789"/>
<feature type="compositionally biased region" description="Polar residues" evidence="1">
    <location>
        <begin position="64"/>
        <end position="73"/>
    </location>
</feature>
<feature type="region of interest" description="Disordered" evidence="1">
    <location>
        <begin position="1"/>
        <end position="39"/>
    </location>
</feature>
<feature type="region of interest" description="Disordered" evidence="1">
    <location>
        <begin position="64"/>
        <end position="135"/>
    </location>
</feature>
<organism evidence="2 3">
    <name type="scientific">Capronia coronata CBS 617.96</name>
    <dbReference type="NCBI Taxonomy" id="1182541"/>
    <lineage>
        <taxon>Eukaryota</taxon>
        <taxon>Fungi</taxon>
        <taxon>Dikarya</taxon>
        <taxon>Ascomycota</taxon>
        <taxon>Pezizomycotina</taxon>
        <taxon>Eurotiomycetes</taxon>
        <taxon>Chaetothyriomycetidae</taxon>
        <taxon>Chaetothyriales</taxon>
        <taxon>Herpotrichiellaceae</taxon>
        <taxon>Capronia</taxon>
    </lineage>
</organism>
<evidence type="ECO:0000313" key="2">
    <source>
        <dbReference type="EMBL" id="EXJ85552.1"/>
    </source>
</evidence>
<dbReference type="STRING" id="1182541.W9XYD8"/>
<evidence type="ECO:0000256" key="1">
    <source>
        <dbReference type="SAM" id="MobiDB-lite"/>
    </source>
</evidence>
<accession>W9XYD8</accession>
<dbReference type="AlphaFoldDB" id="W9XYD8"/>
<comment type="caution">
    <text evidence="2">The sequence shown here is derived from an EMBL/GenBank/DDBJ whole genome shotgun (WGS) entry which is preliminary data.</text>
</comment>
<feature type="region of interest" description="Disordered" evidence="1">
    <location>
        <begin position="676"/>
        <end position="714"/>
    </location>
</feature>
<dbReference type="HOGENOM" id="CLU_015256_1_0_1"/>
<dbReference type="InterPro" id="IPR027417">
    <property type="entry name" value="P-loop_NTPase"/>
</dbReference>
<keyword evidence="3" id="KW-1185">Reference proteome</keyword>
<evidence type="ECO:0000313" key="3">
    <source>
        <dbReference type="Proteomes" id="UP000019484"/>
    </source>
</evidence>
<dbReference type="Proteomes" id="UP000019484">
    <property type="component" value="Unassembled WGS sequence"/>
</dbReference>
<dbReference type="Gene3D" id="3.40.50.300">
    <property type="entry name" value="P-loop containing nucleotide triphosphate hydrolases"/>
    <property type="match status" value="1"/>
</dbReference>
<dbReference type="EMBL" id="AMWN01000005">
    <property type="protein sequence ID" value="EXJ85552.1"/>
    <property type="molecule type" value="Genomic_DNA"/>
</dbReference>
<dbReference type="RefSeq" id="XP_007724990.1">
    <property type="nucleotide sequence ID" value="XM_007726800.1"/>
</dbReference>
<name>W9XYD8_9EURO</name>
<proteinExistence type="predicted"/>
<protein>
    <recommendedName>
        <fullName evidence="4">AAA+ ATPase domain-containing protein</fullName>
    </recommendedName>
</protein>
<dbReference type="SUPFAM" id="SSF52540">
    <property type="entry name" value="P-loop containing nucleoside triphosphate hydrolases"/>
    <property type="match status" value="1"/>
</dbReference>
<gene>
    <name evidence="2" type="ORF">A1O1_05916</name>
</gene>
<reference evidence="2 3" key="1">
    <citation type="submission" date="2013-03" db="EMBL/GenBank/DDBJ databases">
        <title>The Genome Sequence of Capronia coronata CBS 617.96.</title>
        <authorList>
            <consortium name="The Broad Institute Genomics Platform"/>
            <person name="Cuomo C."/>
            <person name="de Hoog S."/>
            <person name="Gorbushina A."/>
            <person name="Walker B."/>
            <person name="Young S.K."/>
            <person name="Zeng Q."/>
            <person name="Gargeya S."/>
            <person name="Fitzgerald M."/>
            <person name="Haas B."/>
            <person name="Abouelleil A."/>
            <person name="Allen A.W."/>
            <person name="Alvarado L."/>
            <person name="Arachchi H.M."/>
            <person name="Berlin A.M."/>
            <person name="Chapman S.B."/>
            <person name="Gainer-Dewar J."/>
            <person name="Goldberg J."/>
            <person name="Griggs A."/>
            <person name="Gujja S."/>
            <person name="Hansen M."/>
            <person name="Howarth C."/>
            <person name="Imamovic A."/>
            <person name="Ireland A."/>
            <person name="Larimer J."/>
            <person name="McCowan C."/>
            <person name="Murphy C."/>
            <person name="Pearson M."/>
            <person name="Poon T.W."/>
            <person name="Priest M."/>
            <person name="Roberts A."/>
            <person name="Saif S."/>
            <person name="Shea T."/>
            <person name="Sisk P."/>
            <person name="Sykes S."/>
            <person name="Wortman J."/>
            <person name="Nusbaum C."/>
            <person name="Birren B."/>
        </authorList>
    </citation>
    <scope>NUCLEOTIDE SEQUENCE [LARGE SCALE GENOMIC DNA]</scope>
    <source>
        <strain evidence="2 3">CBS 617.96</strain>
    </source>
</reference>
<evidence type="ECO:0008006" key="4">
    <source>
        <dbReference type="Google" id="ProtNLM"/>
    </source>
</evidence>
<dbReference type="eggNOG" id="ENOG502QVRG">
    <property type="taxonomic scope" value="Eukaryota"/>
</dbReference>